<feature type="region of interest" description="Disordered" evidence="4">
    <location>
        <begin position="147"/>
        <end position="180"/>
    </location>
</feature>
<dbReference type="GO" id="GO:0030154">
    <property type="term" value="P:cell differentiation"/>
    <property type="evidence" value="ECO:0007669"/>
    <property type="project" value="UniProtKB-KW"/>
</dbReference>
<protein>
    <recommendedName>
        <fullName evidence="5">IRS-type PTB domain-containing protein</fullName>
    </recommendedName>
</protein>
<feature type="compositionally biased region" description="Polar residues" evidence="4">
    <location>
        <begin position="171"/>
        <end position="180"/>
    </location>
</feature>
<dbReference type="SUPFAM" id="SSF50729">
    <property type="entry name" value="PH domain-like"/>
    <property type="match status" value="1"/>
</dbReference>
<evidence type="ECO:0000256" key="4">
    <source>
        <dbReference type="SAM" id="MobiDB-lite"/>
    </source>
</evidence>
<dbReference type="AlphaFoldDB" id="A0A1A8UBU6"/>
<feature type="non-terminal residue" evidence="6">
    <location>
        <position position="180"/>
    </location>
</feature>
<dbReference type="InterPro" id="IPR039011">
    <property type="entry name" value="IRS"/>
</dbReference>
<dbReference type="GO" id="GO:0005886">
    <property type="term" value="C:plasma membrane"/>
    <property type="evidence" value="ECO:0007669"/>
    <property type="project" value="TreeGrafter"/>
</dbReference>
<dbReference type="Pfam" id="PF02174">
    <property type="entry name" value="IRS"/>
    <property type="match status" value="1"/>
</dbReference>
<dbReference type="GO" id="GO:0005829">
    <property type="term" value="C:cytosol"/>
    <property type="evidence" value="ECO:0007669"/>
    <property type="project" value="TreeGrafter"/>
</dbReference>
<dbReference type="GO" id="GO:0005158">
    <property type="term" value="F:insulin receptor binding"/>
    <property type="evidence" value="ECO:0007669"/>
    <property type="project" value="InterPro"/>
</dbReference>
<reference evidence="6" key="1">
    <citation type="submission" date="2016-05" db="EMBL/GenBank/DDBJ databases">
        <authorList>
            <person name="Lavstsen T."/>
            <person name="Jespersen J.S."/>
        </authorList>
    </citation>
    <scope>NUCLEOTIDE SEQUENCE</scope>
    <source>
        <tissue evidence="6">Brain</tissue>
    </source>
</reference>
<gene>
    <name evidence="6" type="primary">Nfu_g_1_014022</name>
</gene>
<dbReference type="PANTHER" id="PTHR10614:SF13">
    <property type="entry name" value="INSULIN RECEPTOR SUBSTRATE 1"/>
    <property type="match status" value="1"/>
</dbReference>
<dbReference type="EMBL" id="HAEJ01004325">
    <property type="protein sequence ID" value="SBS44782.1"/>
    <property type="molecule type" value="Transcribed_RNA"/>
</dbReference>
<evidence type="ECO:0000259" key="5">
    <source>
        <dbReference type="PROSITE" id="PS51064"/>
    </source>
</evidence>
<evidence type="ECO:0000256" key="2">
    <source>
        <dbReference type="ARBA" id="ARBA00022737"/>
    </source>
</evidence>
<dbReference type="GO" id="GO:0043548">
    <property type="term" value="F:phosphatidylinositol 3-kinase binding"/>
    <property type="evidence" value="ECO:0007669"/>
    <property type="project" value="TreeGrafter"/>
</dbReference>
<dbReference type="PROSITE" id="PS51064">
    <property type="entry name" value="IRS_PTB"/>
    <property type="match status" value="1"/>
</dbReference>
<dbReference type="SMART" id="SM01244">
    <property type="entry name" value="IRS"/>
    <property type="match status" value="1"/>
</dbReference>
<evidence type="ECO:0000313" key="6">
    <source>
        <dbReference type="EMBL" id="SBS44782.1"/>
    </source>
</evidence>
<dbReference type="GO" id="GO:0008286">
    <property type="term" value="P:insulin receptor signaling pathway"/>
    <property type="evidence" value="ECO:0007669"/>
    <property type="project" value="InterPro"/>
</dbReference>
<reference evidence="6" key="2">
    <citation type="submission" date="2016-06" db="EMBL/GenBank/DDBJ databases">
        <title>The genome of a short-lived fish provides insights into sex chromosome evolution and the genetic control of aging.</title>
        <authorList>
            <person name="Reichwald K."/>
            <person name="Felder M."/>
            <person name="Petzold A."/>
            <person name="Koch P."/>
            <person name="Groth M."/>
            <person name="Platzer M."/>
        </authorList>
    </citation>
    <scope>NUCLEOTIDE SEQUENCE</scope>
    <source>
        <tissue evidence="6">Brain</tissue>
    </source>
</reference>
<accession>A0A1A8UBU6</accession>
<evidence type="ECO:0000256" key="1">
    <source>
        <dbReference type="ARBA" id="ARBA00022553"/>
    </source>
</evidence>
<proteinExistence type="predicted"/>
<evidence type="ECO:0000256" key="3">
    <source>
        <dbReference type="ARBA" id="ARBA00022782"/>
    </source>
</evidence>
<name>A0A1A8UBU6_NOTFU</name>
<dbReference type="PANTHER" id="PTHR10614">
    <property type="entry name" value="INSULIN RECEPTOR SUBSTRATE"/>
    <property type="match status" value="1"/>
</dbReference>
<keyword evidence="1" id="KW-0597">Phosphoprotein</keyword>
<dbReference type="Gene3D" id="2.30.29.30">
    <property type="entry name" value="Pleckstrin-homology domain (PH domain)/Phosphotyrosine-binding domain (PTB)"/>
    <property type="match status" value="1"/>
</dbReference>
<dbReference type="InterPro" id="IPR002404">
    <property type="entry name" value="IRS_PTB"/>
</dbReference>
<dbReference type="PRINTS" id="PR00628">
    <property type="entry name" value="INSULINRSI"/>
</dbReference>
<dbReference type="InterPro" id="IPR011993">
    <property type="entry name" value="PH-like_dom_sf"/>
</dbReference>
<sequence>MVKPRGLGSSKHFTGEIRLCLTATALVLVRLGATNDFPSVTIPLLSVRRFGHLDGLFFMELGRSAPNGPGEIWMEAREEREMQRWLTPFTRQSEEQSKLYELSQTSAGLQPPVTINSPAFWPQNAADPNTETSRFIQDLSLTSFSSSTFDGCSPPYPSQHQDRQPSWRLTCVQQSETEKD</sequence>
<dbReference type="SMART" id="SM00310">
    <property type="entry name" value="PTBI"/>
    <property type="match status" value="1"/>
</dbReference>
<keyword evidence="2" id="KW-0677">Repeat</keyword>
<organism evidence="6">
    <name type="scientific">Nothobranchius furzeri</name>
    <name type="common">Turquoise killifish</name>
    <dbReference type="NCBI Taxonomy" id="105023"/>
    <lineage>
        <taxon>Eukaryota</taxon>
        <taxon>Metazoa</taxon>
        <taxon>Chordata</taxon>
        <taxon>Craniata</taxon>
        <taxon>Vertebrata</taxon>
        <taxon>Euteleostomi</taxon>
        <taxon>Actinopterygii</taxon>
        <taxon>Neopterygii</taxon>
        <taxon>Teleostei</taxon>
        <taxon>Neoteleostei</taxon>
        <taxon>Acanthomorphata</taxon>
        <taxon>Ovalentaria</taxon>
        <taxon>Atherinomorphae</taxon>
        <taxon>Cyprinodontiformes</taxon>
        <taxon>Nothobranchiidae</taxon>
        <taxon>Nothobranchius</taxon>
    </lineage>
</organism>
<feature type="domain" description="IRS-type PTB" evidence="5">
    <location>
        <begin position="1"/>
        <end position="100"/>
    </location>
</feature>
<keyword evidence="3" id="KW-0221">Differentiation</keyword>